<evidence type="ECO:0000313" key="3">
    <source>
        <dbReference type="EMBL" id="CAB4211879.1"/>
    </source>
</evidence>
<evidence type="ECO:0000256" key="1">
    <source>
        <dbReference type="SAM" id="MobiDB-lite"/>
    </source>
</evidence>
<sequence>MWNPFTIPFFAQKGLENGRMEDQKGLENKPEPDGRLEEPLATHPTTHLTWAQQEALHLLAEECGEVVQACMKILRHGLVAHEKATNPDTVIEHLNIVKLNQEVGHVVAAAHICNLLGLLDGEVQRSTSEKLKSVQSYLHHIRLIEGPAK</sequence>
<accession>A0A6J5SE45</accession>
<dbReference type="EMBL" id="LR796419">
    <property type="protein sequence ID" value="CAB4142658.1"/>
    <property type="molecule type" value="Genomic_DNA"/>
</dbReference>
<organism evidence="3">
    <name type="scientific">uncultured Caudovirales phage</name>
    <dbReference type="NCBI Taxonomy" id="2100421"/>
    <lineage>
        <taxon>Viruses</taxon>
        <taxon>Duplodnaviria</taxon>
        <taxon>Heunggongvirae</taxon>
        <taxon>Uroviricota</taxon>
        <taxon>Caudoviricetes</taxon>
        <taxon>Peduoviridae</taxon>
        <taxon>Maltschvirus</taxon>
        <taxon>Maltschvirus maltsch</taxon>
    </lineage>
</organism>
<protein>
    <submittedName>
        <fullName evidence="3">Uncharacterized protein</fullName>
    </submittedName>
</protein>
<reference evidence="3" key="1">
    <citation type="submission" date="2020-05" db="EMBL/GenBank/DDBJ databases">
        <authorList>
            <person name="Chiriac C."/>
            <person name="Salcher M."/>
            <person name="Ghai R."/>
            <person name="Kavagutti S V."/>
        </authorList>
    </citation>
    <scope>NUCLEOTIDE SEQUENCE</scope>
</reference>
<feature type="region of interest" description="Disordered" evidence="1">
    <location>
        <begin position="18"/>
        <end position="40"/>
    </location>
</feature>
<proteinExistence type="predicted"/>
<gene>
    <name evidence="3" type="ORF">UFOVP1414_39</name>
    <name evidence="2" type="ORF">UFOVP442_38</name>
</gene>
<evidence type="ECO:0000313" key="2">
    <source>
        <dbReference type="EMBL" id="CAB4142658.1"/>
    </source>
</evidence>
<dbReference type="EMBL" id="LR797380">
    <property type="protein sequence ID" value="CAB4211879.1"/>
    <property type="molecule type" value="Genomic_DNA"/>
</dbReference>
<name>A0A6J5SE45_9CAUD</name>